<dbReference type="SUPFAM" id="SSF55545">
    <property type="entry name" value="beta-N-acetylhexosaminidase-like domain"/>
    <property type="match status" value="1"/>
</dbReference>
<sequence>MDMDTDPTTGLSATPATDPASALIPAPVRVGGEGRPGFRLGPSTTITAAPGTENTERWLRARLGAAYGLPLAPRPAAGTAGTGESAVNGGEHGDSGQTESGGRTVNGGQAESGGQAAYAVPAENTIRLGIDPALEPEGYRLSTGTGGSVEITGGSPAGVFWGAQTLRQLLGPEAFRRAPVDPGARPAIPGADIEDSPRFAWRGMMLDVARHFMAKDDVLRYLDLLAAHKLNVFHFHLTDDQGWRIEIKRYPRLTEIGSWRSRTKHGHRASELWDETPHGGYYTQDDIREIVAYAAERHIRVVPEIDIPGHSQAAIAAYPELGNTDVIDTTTLSVWDTWGINANVLAPTDNTLRFFEGVLEEVLGLFPAATSPFIHIGGDECRKDQWKESPLAQTRIDELGLADEDELQSWIIRHFDTWLTARGRRLIGWDEILEGGLPTGAAVSSWRGYGGGIAAAGAGHDVVMCPEQHVYLDHRQDGGPDEPMPIGFVRTLEDVYRFEPVPAGLSEEAARHILGTQANVWTEVMQNRARVDYQVFPRLAAFAEVAWSPLPASAERDFADFERRMTPHYARLDALGVDYRPPGGPLPRQLRPGVLGRPIDGTPPNV</sequence>
<feature type="region of interest" description="Disordered" evidence="6">
    <location>
        <begin position="74"/>
        <end position="115"/>
    </location>
</feature>
<keyword evidence="4" id="KW-0378">Hydrolase</keyword>
<keyword evidence="5" id="KW-0326">Glycosidase</keyword>
<dbReference type="Gene3D" id="3.30.379.10">
    <property type="entry name" value="Chitobiase/beta-hexosaminidase domain 2-like"/>
    <property type="match status" value="1"/>
</dbReference>
<feature type="domain" description="Beta-hexosaminidase bacterial type N-terminal" evidence="8">
    <location>
        <begin position="21"/>
        <end position="195"/>
    </location>
</feature>
<dbReference type="InterPro" id="IPR025705">
    <property type="entry name" value="Beta_hexosaminidase_sua/sub"/>
</dbReference>
<comment type="catalytic activity">
    <reaction evidence="1">
        <text>Hydrolysis of terminal non-reducing N-acetyl-D-hexosamine residues in N-acetyl-beta-D-hexosaminides.</text>
        <dbReference type="EC" id="3.2.1.52"/>
    </reaction>
</comment>
<dbReference type="CDD" id="cd06563">
    <property type="entry name" value="GH20_chitobiase-like"/>
    <property type="match status" value="1"/>
</dbReference>
<dbReference type="EC" id="3.2.1.52" evidence="3"/>
<keyword evidence="10" id="KW-1185">Reference proteome</keyword>
<evidence type="ECO:0000256" key="1">
    <source>
        <dbReference type="ARBA" id="ARBA00001231"/>
    </source>
</evidence>
<protein>
    <recommendedName>
        <fullName evidence="3">beta-N-acetylhexosaminidase</fullName>
        <ecNumber evidence="3">3.2.1.52</ecNumber>
    </recommendedName>
</protein>
<evidence type="ECO:0000259" key="8">
    <source>
        <dbReference type="Pfam" id="PF02838"/>
    </source>
</evidence>
<dbReference type="PANTHER" id="PTHR22600:SF57">
    <property type="entry name" value="BETA-N-ACETYLHEXOSAMINIDASE"/>
    <property type="match status" value="1"/>
</dbReference>
<evidence type="ECO:0000313" key="9">
    <source>
        <dbReference type="EMBL" id="GGV88623.1"/>
    </source>
</evidence>
<dbReference type="Pfam" id="PF00728">
    <property type="entry name" value="Glyco_hydro_20"/>
    <property type="match status" value="1"/>
</dbReference>
<feature type="domain" description="Glycoside hydrolase family 20 catalytic" evidence="7">
    <location>
        <begin position="199"/>
        <end position="549"/>
    </location>
</feature>
<reference evidence="10" key="1">
    <citation type="journal article" date="2019" name="Int. J. Syst. Evol. Microbiol.">
        <title>The Global Catalogue of Microorganisms (GCM) 10K type strain sequencing project: providing services to taxonomists for standard genome sequencing and annotation.</title>
        <authorList>
            <consortium name="The Broad Institute Genomics Platform"/>
            <consortium name="The Broad Institute Genome Sequencing Center for Infectious Disease"/>
            <person name="Wu L."/>
            <person name="Ma J."/>
        </authorList>
    </citation>
    <scope>NUCLEOTIDE SEQUENCE [LARGE SCALE GENOMIC DNA]</scope>
    <source>
        <strain evidence="10">JCM 4376</strain>
    </source>
</reference>
<feature type="compositionally biased region" description="Low complexity" evidence="6">
    <location>
        <begin position="586"/>
        <end position="598"/>
    </location>
</feature>
<feature type="compositionally biased region" description="Low complexity" evidence="6">
    <location>
        <begin position="74"/>
        <end position="83"/>
    </location>
</feature>
<dbReference type="SUPFAM" id="SSF51445">
    <property type="entry name" value="(Trans)glycosidases"/>
    <property type="match status" value="1"/>
</dbReference>
<evidence type="ECO:0000256" key="5">
    <source>
        <dbReference type="ARBA" id="ARBA00023295"/>
    </source>
</evidence>
<comment type="caution">
    <text evidence="9">The sequence shown here is derived from an EMBL/GenBank/DDBJ whole genome shotgun (WGS) entry which is preliminary data.</text>
</comment>
<dbReference type="PANTHER" id="PTHR22600">
    <property type="entry name" value="BETA-HEXOSAMINIDASE"/>
    <property type="match status" value="1"/>
</dbReference>
<dbReference type="PRINTS" id="PR00738">
    <property type="entry name" value="GLHYDRLASE20"/>
</dbReference>
<dbReference type="EMBL" id="BMTF01000013">
    <property type="protein sequence ID" value="GGV88623.1"/>
    <property type="molecule type" value="Genomic_DNA"/>
</dbReference>
<dbReference type="InterPro" id="IPR029018">
    <property type="entry name" value="Hex-like_dom2"/>
</dbReference>
<evidence type="ECO:0000256" key="4">
    <source>
        <dbReference type="ARBA" id="ARBA00022801"/>
    </source>
</evidence>
<feature type="compositionally biased region" description="Polar residues" evidence="6">
    <location>
        <begin position="95"/>
        <end position="109"/>
    </location>
</feature>
<feature type="region of interest" description="Disordered" evidence="6">
    <location>
        <begin position="1"/>
        <end position="53"/>
    </location>
</feature>
<dbReference type="InterPro" id="IPR015882">
    <property type="entry name" value="HEX_bac_N"/>
</dbReference>
<dbReference type="InterPro" id="IPR015883">
    <property type="entry name" value="Glyco_hydro_20_cat"/>
</dbReference>
<evidence type="ECO:0000259" key="7">
    <source>
        <dbReference type="Pfam" id="PF00728"/>
    </source>
</evidence>
<evidence type="ECO:0000256" key="6">
    <source>
        <dbReference type="SAM" id="MobiDB-lite"/>
    </source>
</evidence>
<evidence type="ECO:0000256" key="3">
    <source>
        <dbReference type="ARBA" id="ARBA00012663"/>
    </source>
</evidence>
<proteinExistence type="inferred from homology"/>
<organism evidence="9 10">
    <name type="scientific">Streptomyces gelaticus</name>
    <dbReference type="NCBI Taxonomy" id="285446"/>
    <lineage>
        <taxon>Bacteria</taxon>
        <taxon>Bacillati</taxon>
        <taxon>Actinomycetota</taxon>
        <taxon>Actinomycetes</taxon>
        <taxon>Kitasatosporales</taxon>
        <taxon>Streptomycetaceae</taxon>
        <taxon>Streptomyces</taxon>
    </lineage>
</organism>
<comment type="similarity">
    <text evidence="2">Belongs to the glycosyl hydrolase 20 family.</text>
</comment>
<feature type="compositionally biased region" description="Polar residues" evidence="6">
    <location>
        <begin position="1"/>
        <end position="15"/>
    </location>
</feature>
<dbReference type="InterPro" id="IPR017853">
    <property type="entry name" value="GH"/>
</dbReference>
<evidence type="ECO:0000313" key="10">
    <source>
        <dbReference type="Proteomes" id="UP000660675"/>
    </source>
</evidence>
<dbReference type="Gene3D" id="3.20.20.80">
    <property type="entry name" value="Glycosidases"/>
    <property type="match status" value="1"/>
</dbReference>
<dbReference type="Pfam" id="PF02838">
    <property type="entry name" value="Glyco_hydro_20b"/>
    <property type="match status" value="1"/>
</dbReference>
<accession>A0ABQ2W112</accession>
<evidence type="ECO:0000256" key="2">
    <source>
        <dbReference type="ARBA" id="ARBA00006285"/>
    </source>
</evidence>
<dbReference type="Proteomes" id="UP000660675">
    <property type="component" value="Unassembled WGS sequence"/>
</dbReference>
<feature type="region of interest" description="Disordered" evidence="6">
    <location>
        <begin position="583"/>
        <end position="606"/>
    </location>
</feature>
<gene>
    <name evidence="9" type="ORF">GCM10015535_40270</name>
</gene>
<name>A0ABQ2W112_9ACTN</name>